<feature type="domain" description="Xylose isomerase-like TIM barrel" evidence="2">
    <location>
        <begin position="59"/>
        <end position="283"/>
    </location>
</feature>
<keyword evidence="4" id="KW-1185">Reference proteome</keyword>
<dbReference type="RefSeq" id="WP_194536212.1">
    <property type="nucleotide sequence ID" value="NZ_JACEFB010000001.1"/>
</dbReference>
<reference evidence="3 4" key="1">
    <citation type="submission" date="2020-07" db="EMBL/GenBank/DDBJ databases">
        <title>Thermogemmata thermophila gen. nov., sp. nov., a novel moderate thermophilic planctomycete from a Kamchatka hot spring.</title>
        <authorList>
            <person name="Elcheninov A.G."/>
            <person name="Podosokorskaya O.A."/>
            <person name="Kovaleva O.L."/>
            <person name="Novikov A."/>
            <person name="Bonch-Osmolovskaya E.A."/>
            <person name="Toshchakov S.V."/>
            <person name="Kublanov I.V."/>
        </authorList>
    </citation>
    <scope>NUCLEOTIDE SEQUENCE [LARGE SCALE GENOMIC DNA]</scope>
    <source>
        <strain evidence="3 4">2918</strain>
    </source>
</reference>
<dbReference type="InterPro" id="IPR013022">
    <property type="entry name" value="Xyl_isomerase-like_TIM-brl"/>
</dbReference>
<dbReference type="PROSITE" id="PS51318">
    <property type="entry name" value="TAT"/>
    <property type="match status" value="1"/>
</dbReference>
<dbReference type="InterPro" id="IPR006311">
    <property type="entry name" value="TAT_signal"/>
</dbReference>
<evidence type="ECO:0000313" key="3">
    <source>
        <dbReference type="EMBL" id="MBA2224792.1"/>
    </source>
</evidence>
<comment type="caution">
    <text evidence="3">The sequence shown here is derived from an EMBL/GenBank/DDBJ whole genome shotgun (WGS) entry which is preliminary data.</text>
</comment>
<organism evidence="3 4">
    <name type="scientific">Thermogemmata fonticola</name>
    <dbReference type="NCBI Taxonomy" id="2755323"/>
    <lineage>
        <taxon>Bacteria</taxon>
        <taxon>Pseudomonadati</taxon>
        <taxon>Planctomycetota</taxon>
        <taxon>Planctomycetia</taxon>
        <taxon>Gemmatales</taxon>
        <taxon>Gemmataceae</taxon>
        <taxon>Thermogemmata</taxon>
    </lineage>
</organism>
<dbReference type="PANTHER" id="PTHR43489">
    <property type="entry name" value="ISOMERASE"/>
    <property type="match status" value="1"/>
</dbReference>
<keyword evidence="1 3" id="KW-0413">Isomerase</keyword>
<accession>A0A7V8VB48</accession>
<dbReference type="InterPro" id="IPR036237">
    <property type="entry name" value="Xyl_isomerase-like_sf"/>
</dbReference>
<dbReference type="Pfam" id="PF01261">
    <property type="entry name" value="AP_endonuc_2"/>
    <property type="match status" value="1"/>
</dbReference>
<evidence type="ECO:0000259" key="2">
    <source>
        <dbReference type="Pfam" id="PF01261"/>
    </source>
</evidence>
<dbReference type="SUPFAM" id="SSF51658">
    <property type="entry name" value="Xylose isomerase-like"/>
    <property type="match status" value="1"/>
</dbReference>
<gene>
    <name evidence="3" type="ORF">H0921_01295</name>
</gene>
<dbReference type="GO" id="GO:0016853">
    <property type="term" value="F:isomerase activity"/>
    <property type="evidence" value="ECO:0007669"/>
    <property type="project" value="UniProtKB-KW"/>
</dbReference>
<dbReference type="AlphaFoldDB" id="A0A7V8VB48"/>
<protein>
    <submittedName>
        <fullName evidence="3">Sugar phosphate isomerase/epimerase</fullName>
    </submittedName>
</protein>
<dbReference type="EMBL" id="JACEFB010000001">
    <property type="protein sequence ID" value="MBA2224792.1"/>
    <property type="molecule type" value="Genomic_DNA"/>
</dbReference>
<dbReference type="Proteomes" id="UP000542342">
    <property type="component" value="Unassembled WGS sequence"/>
</dbReference>
<evidence type="ECO:0000313" key="4">
    <source>
        <dbReference type="Proteomes" id="UP000542342"/>
    </source>
</evidence>
<dbReference type="Gene3D" id="3.20.20.150">
    <property type="entry name" value="Divalent-metal-dependent TIM barrel enzymes"/>
    <property type="match status" value="1"/>
</dbReference>
<proteinExistence type="predicted"/>
<evidence type="ECO:0000256" key="1">
    <source>
        <dbReference type="ARBA" id="ARBA00023235"/>
    </source>
</evidence>
<name>A0A7V8VB48_9BACT</name>
<dbReference type="PANTHER" id="PTHR43489:SF7">
    <property type="entry name" value="3-DEHYDRO-D-GULOSIDE 4-EPIMERASE-RELATED"/>
    <property type="match status" value="1"/>
</dbReference>
<dbReference type="InterPro" id="IPR050417">
    <property type="entry name" value="Sugar_Epim/Isomerase"/>
</dbReference>
<sequence length="303" mass="33872">MAQPIGRRDFLCRGAGITASFMALWNPCTAPAQPRKVKLKKAIKYSMIRWPNATHRDKLELARKCGFQGVEIDSPGTPQLDELVRASKETGIAIHGVIDSVHWHQPLSDPDEKVRAKGLEALLTAIRDAQAVGAETVLLVPGVVKEGVTYSQCWERSQAEIRKAIPLAEKCGVKIAIEVVWNNFITKPEQLIEYVDSFKSPWVGAYFDCSNMIRYGVSSAEWIRKLGKRMLKFDFKGFSLQRYNAKLNPWVEIGEGDENWPEILNALAEIGYEGWATAEVQGGGEDTLRKISRQMDKVLGLAE</sequence>